<evidence type="ECO:0000313" key="5">
    <source>
        <dbReference type="WBParaSite" id="scaffold39563_cov294.g23599"/>
    </source>
</evidence>
<keyword evidence="1" id="KW-0378">Hydrolase</keyword>
<dbReference type="Pfam" id="PF07555">
    <property type="entry name" value="NAGidase"/>
    <property type="match status" value="2"/>
</dbReference>
<evidence type="ECO:0000256" key="2">
    <source>
        <dbReference type="ARBA" id="ARBA00023295"/>
    </source>
</evidence>
<proteinExistence type="predicted"/>
<dbReference type="InterPro" id="IPR011496">
    <property type="entry name" value="O-GlcNAcase_cat"/>
</dbReference>
<keyword evidence="4" id="KW-1185">Reference proteome</keyword>
<dbReference type="GO" id="GO:0016231">
    <property type="term" value="F:beta-N-acetylglucosaminidase activity"/>
    <property type="evidence" value="ECO:0007669"/>
    <property type="project" value="TreeGrafter"/>
</dbReference>
<sequence>MSLDKTYISGVVEGFYGRPWTTDQRKHLFSLLRKFGMNTYLYAPKDDLKHRAEWRILYTSEEAALLESLIRTANDNEITFVYALSPEYCESSASPTLDESGYLTVLGAELHPDIRILWTGPRVVSRLLTTEHLQRVSAVLKRKPTIWDNLHANDYDPKRVFMGPFLGRSVAIRAETAGLLLNPNCKYEANYIPLFTLSDWIQSDSDAPHVEKDQDAVLETAPTVEDAVVRVVEESTQRTKKRLYHPLNSLRAAIHSWLPHFGSGPGPAIPPFSQRESIQAIAPVIAPNKVHSSEEVPPPTIRTCEGNEMLNGDFPPPIYTSPMGQATTVTIQAFPLSEAIMGVVAAHEDPKIISKEALTVNSLTMDYNEPMDAIGEATSIEASVEPGKEEDLITARMDLDTLETEEKKKQTKKALGEIDLDSIALFVDM</sequence>
<dbReference type="AlphaFoldDB" id="A0A915MKZ0"/>
<name>A0A915MKZ0_MELJA</name>
<dbReference type="PANTHER" id="PTHR13170">
    <property type="entry name" value="O-GLCNACASE"/>
    <property type="match status" value="1"/>
</dbReference>
<dbReference type="Gene3D" id="3.20.20.80">
    <property type="entry name" value="Glycosidases"/>
    <property type="match status" value="2"/>
</dbReference>
<dbReference type="Proteomes" id="UP000887561">
    <property type="component" value="Unplaced"/>
</dbReference>
<reference evidence="5" key="1">
    <citation type="submission" date="2022-11" db="UniProtKB">
        <authorList>
            <consortium name="WormBaseParasite"/>
        </authorList>
    </citation>
    <scope>IDENTIFICATION</scope>
</reference>
<dbReference type="PROSITE" id="PS52009">
    <property type="entry name" value="GH84"/>
    <property type="match status" value="1"/>
</dbReference>
<dbReference type="WBParaSite" id="scaffold39563_cov294.g23599">
    <property type="protein sequence ID" value="scaffold39563_cov294.g23599"/>
    <property type="gene ID" value="scaffold39563_cov294.g23599"/>
</dbReference>
<dbReference type="PANTHER" id="PTHR13170:SF16">
    <property type="entry name" value="PROTEIN O-GLCNACASE"/>
    <property type="match status" value="1"/>
</dbReference>
<accession>A0A915MKZ0</accession>
<protein>
    <submittedName>
        <fullName evidence="5">Hyaluronoglucosaminidase</fullName>
    </submittedName>
</protein>
<evidence type="ECO:0000259" key="3">
    <source>
        <dbReference type="PROSITE" id="PS52009"/>
    </source>
</evidence>
<keyword evidence="2" id="KW-0326">Glycosidase</keyword>
<dbReference type="InterPro" id="IPR017853">
    <property type="entry name" value="GH"/>
</dbReference>
<evidence type="ECO:0000256" key="1">
    <source>
        <dbReference type="ARBA" id="ARBA00022801"/>
    </source>
</evidence>
<dbReference type="GO" id="GO:0009100">
    <property type="term" value="P:glycoprotein metabolic process"/>
    <property type="evidence" value="ECO:0007669"/>
    <property type="project" value="TreeGrafter"/>
</dbReference>
<organism evidence="4 5">
    <name type="scientific">Meloidogyne javanica</name>
    <name type="common">Root-knot nematode worm</name>
    <dbReference type="NCBI Taxonomy" id="6303"/>
    <lineage>
        <taxon>Eukaryota</taxon>
        <taxon>Metazoa</taxon>
        <taxon>Ecdysozoa</taxon>
        <taxon>Nematoda</taxon>
        <taxon>Chromadorea</taxon>
        <taxon>Rhabditida</taxon>
        <taxon>Tylenchina</taxon>
        <taxon>Tylenchomorpha</taxon>
        <taxon>Tylenchoidea</taxon>
        <taxon>Meloidogynidae</taxon>
        <taxon>Meloidogyninae</taxon>
        <taxon>Meloidogyne</taxon>
        <taxon>Meloidogyne incognita group</taxon>
    </lineage>
</organism>
<evidence type="ECO:0000313" key="4">
    <source>
        <dbReference type="Proteomes" id="UP000887561"/>
    </source>
</evidence>
<dbReference type="InterPro" id="IPR051822">
    <property type="entry name" value="Glycosyl_Hydrolase_84"/>
</dbReference>
<feature type="domain" description="GH84" evidence="3">
    <location>
        <begin position="7"/>
        <end position="205"/>
    </location>
</feature>
<dbReference type="SUPFAM" id="SSF51445">
    <property type="entry name" value="(Trans)glycosidases"/>
    <property type="match status" value="1"/>
</dbReference>